<evidence type="ECO:0000256" key="6">
    <source>
        <dbReference type="SAM" id="Phobius"/>
    </source>
</evidence>
<organism evidence="7 8">
    <name type="scientific">Sphagnum troendelagicum</name>
    <dbReference type="NCBI Taxonomy" id="128251"/>
    <lineage>
        <taxon>Eukaryota</taxon>
        <taxon>Viridiplantae</taxon>
        <taxon>Streptophyta</taxon>
        <taxon>Embryophyta</taxon>
        <taxon>Bryophyta</taxon>
        <taxon>Sphagnophytina</taxon>
        <taxon>Sphagnopsida</taxon>
        <taxon>Sphagnales</taxon>
        <taxon>Sphagnaceae</taxon>
        <taxon>Sphagnum</taxon>
    </lineage>
</organism>
<evidence type="ECO:0000313" key="7">
    <source>
        <dbReference type="EMBL" id="CAK9191939.1"/>
    </source>
</evidence>
<sequence length="440" mass="48120">MDILLHGPVLGKMLLHLESSPTALVEFGLLPIAKVLVLSGFGLAMASPYINILPAPSRRLLSKLVFSVFLPCLIFTQLGKAITLQKILQWWFIPVNVVLGAFLGCLLGYVIALIVRPPPQFFNFFVIMIGIGNIGNIPLVIIGAICRDNEDNPFGMDPEACNSQGVAYISFGQWVGAVIVYTFAYHMLAPPKDDSIAAADEESCPEIDLKVERNLIDNSENNANGFSESAAFQVPDADFQKQVSILVPLLLPLSSDALPKVSGGWLKWLRHSNLQNIFQPPVVAMLLALLIGGVPMLRNLIFDEHSVFFFFYDSLNLLGGAMIPCIMLVLGGNLVGGPGSSQLGMRSTIAITFTRLFLLPPIGIAVVLTADRLGFLPPHDKMFRFVLLLQQSMPTSILAGAVTNLRGHAEKEASAILFWEHIIAVISLAFWLILYIRILF</sequence>
<gene>
    <name evidence="7" type="ORF">CSSPTR1EN2_LOCUS1641</name>
</gene>
<feature type="transmembrane region" description="Helical" evidence="6">
    <location>
        <begin position="277"/>
        <end position="297"/>
    </location>
</feature>
<feature type="transmembrane region" description="Helical" evidence="6">
    <location>
        <begin position="64"/>
        <end position="84"/>
    </location>
</feature>
<keyword evidence="4 6" id="KW-0472">Membrane</keyword>
<comment type="subcellular location">
    <subcellularLocation>
        <location evidence="1">Membrane</location>
        <topology evidence="1">Multi-pass membrane protein</topology>
    </subcellularLocation>
</comment>
<reference evidence="7 8" key="1">
    <citation type="submission" date="2024-02" db="EMBL/GenBank/DDBJ databases">
        <authorList>
            <consortium name="ELIXIR-Norway"/>
            <consortium name="Elixir Norway"/>
        </authorList>
    </citation>
    <scope>NUCLEOTIDE SEQUENCE [LARGE SCALE GENOMIC DNA]</scope>
</reference>
<evidence type="ECO:0008006" key="9">
    <source>
        <dbReference type="Google" id="ProtNLM"/>
    </source>
</evidence>
<feature type="transmembrane region" description="Helical" evidence="6">
    <location>
        <begin position="29"/>
        <end position="52"/>
    </location>
</feature>
<feature type="transmembrane region" description="Helical" evidence="6">
    <location>
        <begin position="382"/>
        <end position="405"/>
    </location>
</feature>
<evidence type="ECO:0000313" key="8">
    <source>
        <dbReference type="Proteomes" id="UP001497512"/>
    </source>
</evidence>
<keyword evidence="2 6" id="KW-0812">Transmembrane</keyword>
<dbReference type="Proteomes" id="UP001497512">
    <property type="component" value="Chromosome 1"/>
</dbReference>
<evidence type="ECO:0000256" key="4">
    <source>
        <dbReference type="ARBA" id="ARBA00023136"/>
    </source>
</evidence>
<accession>A0ABP0TBW3</accession>
<dbReference type="EMBL" id="OZ019893">
    <property type="protein sequence ID" value="CAK9191939.1"/>
    <property type="molecule type" value="Genomic_DNA"/>
</dbReference>
<keyword evidence="8" id="KW-1185">Reference proteome</keyword>
<feature type="transmembrane region" description="Helical" evidence="6">
    <location>
        <begin position="417"/>
        <end position="438"/>
    </location>
</feature>
<evidence type="ECO:0000256" key="1">
    <source>
        <dbReference type="ARBA" id="ARBA00004141"/>
    </source>
</evidence>
<feature type="transmembrane region" description="Helical" evidence="6">
    <location>
        <begin position="317"/>
        <end position="336"/>
    </location>
</feature>
<evidence type="ECO:0000256" key="2">
    <source>
        <dbReference type="ARBA" id="ARBA00022692"/>
    </source>
</evidence>
<keyword evidence="5" id="KW-0927">Auxin signaling pathway</keyword>
<keyword evidence="3 6" id="KW-1133">Transmembrane helix</keyword>
<protein>
    <recommendedName>
        <fullName evidence="9">Auxin efflux carrier family protein</fullName>
    </recommendedName>
</protein>
<dbReference type="Pfam" id="PF03547">
    <property type="entry name" value="Mem_trans"/>
    <property type="match status" value="1"/>
</dbReference>
<dbReference type="PANTHER" id="PTHR31419">
    <property type="entry name" value="PROTEIN PIN-LIKES 2"/>
    <property type="match status" value="1"/>
</dbReference>
<name>A0ABP0TBW3_9BRYO</name>
<dbReference type="InterPro" id="IPR039305">
    <property type="entry name" value="PILS2/6"/>
</dbReference>
<proteinExistence type="predicted"/>
<evidence type="ECO:0000256" key="3">
    <source>
        <dbReference type="ARBA" id="ARBA00022989"/>
    </source>
</evidence>
<dbReference type="PANTHER" id="PTHR31419:SF1">
    <property type="entry name" value="PROTEIN PIN-LIKES 6"/>
    <property type="match status" value="1"/>
</dbReference>
<dbReference type="InterPro" id="IPR004776">
    <property type="entry name" value="Mem_transp_PIN-like"/>
</dbReference>
<evidence type="ECO:0000256" key="5">
    <source>
        <dbReference type="ARBA" id="ARBA00023294"/>
    </source>
</evidence>
<feature type="transmembrane region" description="Helical" evidence="6">
    <location>
        <begin position="122"/>
        <end position="145"/>
    </location>
</feature>
<feature type="transmembrane region" description="Helical" evidence="6">
    <location>
        <begin position="90"/>
        <end position="115"/>
    </location>
</feature>
<feature type="transmembrane region" description="Helical" evidence="6">
    <location>
        <begin position="165"/>
        <end position="184"/>
    </location>
</feature>
<feature type="transmembrane region" description="Helical" evidence="6">
    <location>
        <begin position="348"/>
        <end position="370"/>
    </location>
</feature>